<sequence>MIKAALEPPTNTPPHPSLTPSSSHLASYSSHISTSMTPEGHVPVEWIVDVCDESGGWFIGTALSYYESQPASATTSSPNGNESSPSKSSGMVGHLDVVVPDAQNPQWRGEVKLHFKTVRLLECCDQNTQPLFMELCRSSIVPVDWEVEWAPPATMGGDEEDDEAYFVEGEASWLVRLMNAIICNPTPEDEEEGQECVVVPCDPNLRLLRCNAGNSHALASTGKNCSGVGDFERLVMEGVVDWSGEAPAPEVYRKSPARRRSNSNGGAAPQQQGSAPPPPLEAVSGSPTSGNYESDSNQYPEEDDAFSPPLSQLRESHLTALTNLYLDMRECMGHALQERERRVQQRKEMIGTLVEYVFGGELGRGVELMEALEDDDGSHDPTKESMVTVSQISKALNSLRQEADVIFTDKQVRIEGVKNEIKRMRGRLRDLKAKEEDLLEDLEAEDDDDDDDDDSREM</sequence>
<feature type="region of interest" description="Disordered" evidence="1">
    <location>
        <begin position="250"/>
        <end position="309"/>
    </location>
</feature>
<dbReference type="Proteomes" id="UP001165065">
    <property type="component" value="Unassembled WGS sequence"/>
</dbReference>
<accession>A0A9W7LAV3</accession>
<feature type="region of interest" description="Disordered" evidence="1">
    <location>
        <begin position="435"/>
        <end position="458"/>
    </location>
</feature>
<reference evidence="3" key="1">
    <citation type="journal article" date="2023" name="Commun. Biol.">
        <title>Genome analysis of Parmales, the sister group of diatoms, reveals the evolutionary specialization of diatoms from phago-mixotrophs to photoautotrophs.</title>
        <authorList>
            <person name="Ban H."/>
            <person name="Sato S."/>
            <person name="Yoshikawa S."/>
            <person name="Yamada K."/>
            <person name="Nakamura Y."/>
            <person name="Ichinomiya M."/>
            <person name="Sato N."/>
            <person name="Blanc-Mathieu R."/>
            <person name="Endo H."/>
            <person name="Kuwata A."/>
            <person name="Ogata H."/>
        </authorList>
    </citation>
    <scope>NUCLEOTIDE SEQUENCE [LARGE SCALE GENOMIC DNA]</scope>
</reference>
<protein>
    <submittedName>
        <fullName evidence="2">Uncharacterized protein</fullName>
    </submittedName>
</protein>
<comment type="caution">
    <text evidence="2">The sequence shown here is derived from an EMBL/GenBank/DDBJ whole genome shotgun (WGS) entry which is preliminary data.</text>
</comment>
<feature type="compositionally biased region" description="Acidic residues" evidence="1">
    <location>
        <begin position="437"/>
        <end position="458"/>
    </location>
</feature>
<dbReference type="EMBL" id="BRYA01000201">
    <property type="protein sequence ID" value="GMI43830.1"/>
    <property type="molecule type" value="Genomic_DNA"/>
</dbReference>
<name>A0A9W7LAV3_9STRA</name>
<dbReference type="AlphaFoldDB" id="A0A9W7LAV3"/>
<proteinExistence type="predicted"/>
<evidence type="ECO:0000256" key="1">
    <source>
        <dbReference type="SAM" id="MobiDB-lite"/>
    </source>
</evidence>
<feature type="region of interest" description="Disordered" evidence="1">
    <location>
        <begin position="1"/>
        <end position="34"/>
    </location>
</feature>
<dbReference type="OrthoDB" id="188759at2759"/>
<feature type="region of interest" description="Disordered" evidence="1">
    <location>
        <begin position="70"/>
        <end position="92"/>
    </location>
</feature>
<feature type="compositionally biased region" description="Polar residues" evidence="1">
    <location>
        <begin position="285"/>
        <end position="299"/>
    </location>
</feature>
<keyword evidence="3" id="KW-1185">Reference proteome</keyword>
<feature type="compositionally biased region" description="Polar residues" evidence="1">
    <location>
        <begin position="70"/>
        <end position="89"/>
    </location>
</feature>
<feature type="compositionally biased region" description="Low complexity" evidence="1">
    <location>
        <begin position="18"/>
        <end position="34"/>
    </location>
</feature>
<gene>
    <name evidence="2" type="ORF">TrCOL_g9990</name>
</gene>
<feature type="compositionally biased region" description="Low complexity" evidence="1">
    <location>
        <begin position="265"/>
        <end position="274"/>
    </location>
</feature>
<organism evidence="2 3">
    <name type="scientific">Triparma columacea</name>
    <dbReference type="NCBI Taxonomy" id="722753"/>
    <lineage>
        <taxon>Eukaryota</taxon>
        <taxon>Sar</taxon>
        <taxon>Stramenopiles</taxon>
        <taxon>Ochrophyta</taxon>
        <taxon>Bolidophyceae</taxon>
        <taxon>Parmales</taxon>
        <taxon>Triparmaceae</taxon>
        <taxon>Triparma</taxon>
    </lineage>
</organism>
<evidence type="ECO:0000313" key="2">
    <source>
        <dbReference type="EMBL" id="GMI43830.1"/>
    </source>
</evidence>
<evidence type="ECO:0000313" key="3">
    <source>
        <dbReference type="Proteomes" id="UP001165065"/>
    </source>
</evidence>